<evidence type="ECO:0000313" key="3">
    <source>
        <dbReference type="Proteomes" id="UP001328107"/>
    </source>
</evidence>
<feature type="non-terminal residue" evidence="2">
    <location>
        <position position="1"/>
    </location>
</feature>
<gene>
    <name evidence="2" type="ORF">PMAYCL1PPCAC_25462</name>
</gene>
<reference evidence="3" key="1">
    <citation type="submission" date="2022-10" db="EMBL/GenBank/DDBJ databases">
        <title>Genome assembly of Pristionchus species.</title>
        <authorList>
            <person name="Yoshida K."/>
            <person name="Sommer R.J."/>
        </authorList>
    </citation>
    <scope>NUCLEOTIDE SEQUENCE [LARGE SCALE GENOMIC DNA]</scope>
    <source>
        <strain evidence="3">RS5460</strain>
    </source>
</reference>
<evidence type="ECO:0000313" key="2">
    <source>
        <dbReference type="EMBL" id="GMR55267.1"/>
    </source>
</evidence>
<proteinExistence type="predicted"/>
<dbReference type="Proteomes" id="UP001328107">
    <property type="component" value="Unassembled WGS sequence"/>
</dbReference>
<feature type="region of interest" description="Disordered" evidence="1">
    <location>
        <begin position="105"/>
        <end position="131"/>
    </location>
</feature>
<dbReference type="AlphaFoldDB" id="A0AAN5D401"/>
<organism evidence="2 3">
    <name type="scientific">Pristionchus mayeri</name>
    <dbReference type="NCBI Taxonomy" id="1317129"/>
    <lineage>
        <taxon>Eukaryota</taxon>
        <taxon>Metazoa</taxon>
        <taxon>Ecdysozoa</taxon>
        <taxon>Nematoda</taxon>
        <taxon>Chromadorea</taxon>
        <taxon>Rhabditida</taxon>
        <taxon>Rhabditina</taxon>
        <taxon>Diplogasteromorpha</taxon>
        <taxon>Diplogasteroidea</taxon>
        <taxon>Neodiplogasteridae</taxon>
        <taxon>Pristionchus</taxon>
    </lineage>
</organism>
<name>A0AAN5D401_9BILA</name>
<evidence type="ECO:0000256" key="1">
    <source>
        <dbReference type="SAM" id="MobiDB-lite"/>
    </source>
</evidence>
<keyword evidence="3" id="KW-1185">Reference proteome</keyword>
<sequence length="146" mass="15446">GVPADSDIEVLEQPPAAAVAQLTYPVRAMTDVTSLAKAIASATDASVDYLRSIMAAFSKGNIKRRRRARAEVITLSDNDESLGEVPPARTGKVSSVTKELEVVELDDEPEEPADPSAIEEMPIAPVVGDQSDDDVMVIDQSADVPA</sequence>
<protein>
    <submittedName>
        <fullName evidence="2">Uncharacterized protein</fullName>
    </submittedName>
</protein>
<accession>A0AAN5D401</accession>
<dbReference type="EMBL" id="BTRK01000005">
    <property type="protein sequence ID" value="GMR55267.1"/>
    <property type="molecule type" value="Genomic_DNA"/>
</dbReference>
<feature type="non-terminal residue" evidence="2">
    <location>
        <position position="146"/>
    </location>
</feature>
<comment type="caution">
    <text evidence="2">The sequence shown here is derived from an EMBL/GenBank/DDBJ whole genome shotgun (WGS) entry which is preliminary data.</text>
</comment>